<dbReference type="HAMAP" id="MF_01008">
    <property type="entry name" value="MraZ"/>
    <property type="match status" value="1"/>
</dbReference>
<evidence type="ECO:0000313" key="4">
    <source>
        <dbReference type="EMBL" id="KFB09686.1"/>
    </source>
</evidence>
<evidence type="ECO:0000259" key="3">
    <source>
        <dbReference type="PROSITE" id="PS51740"/>
    </source>
</evidence>
<comment type="similarity">
    <text evidence="1">Belongs to the MraZ family.</text>
</comment>
<dbReference type="PATRIC" id="fig|472175.3.peg.718"/>
<organism evidence="4 5">
    <name type="scientific">Nitratireductor basaltis</name>
    <dbReference type="NCBI Taxonomy" id="472175"/>
    <lineage>
        <taxon>Bacteria</taxon>
        <taxon>Pseudomonadati</taxon>
        <taxon>Pseudomonadota</taxon>
        <taxon>Alphaproteobacteria</taxon>
        <taxon>Hyphomicrobiales</taxon>
        <taxon>Phyllobacteriaceae</taxon>
        <taxon>Nitratireductor</taxon>
    </lineage>
</organism>
<accession>A0A084U9Q0</accession>
<comment type="caution">
    <text evidence="4">The sequence shown here is derived from an EMBL/GenBank/DDBJ whole genome shotgun (WGS) entry which is preliminary data.</text>
</comment>
<gene>
    <name evidence="1" type="primary">mraZ</name>
    <name evidence="4" type="ORF">EL18_00703</name>
</gene>
<dbReference type="GO" id="GO:0051301">
    <property type="term" value="P:cell division"/>
    <property type="evidence" value="ECO:0007669"/>
    <property type="project" value="UniProtKB-KW"/>
</dbReference>
<dbReference type="PANTHER" id="PTHR34701:SF1">
    <property type="entry name" value="TRANSCRIPTIONAL REGULATOR MRAZ"/>
    <property type="match status" value="1"/>
</dbReference>
<keyword evidence="4" id="KW-0132">Cell division</keyword>
<dbReference type="InterPro" id="IPR035642">
    <property type="entry name" value="MraZ_N"/>
</dbReference>
<comment type="subunit">
    <text evidence="1">Forms oligomers.</text>
</comment>
<dbReference type="Proteomes" id="UP000053675">
    <property type="component" value="Unassembled WGS sequence"/>
</dbReference>
<dbReference type="PROSITE" id="PS51740">
    <property type="entry name" value="SPOVT_ABRB"/>
    <property type="match status" value="2"/>
</dbReference>
<feature type="domain" description="SpoVT-AbrB" evidence="3">
    <location>
        <begin position="7"/>
        <end position="54"/>
    </location>
</feature>
<dbReference type="PANTHER" id="PTHR34701">
    <property type="entry name" value="TRANSCRIPTIONAL REGULATOR MRAZ"/>
    <property type="match status" value="1"/>
</dbReference>
<dbReference type="GO" id="GO:0005737">
    <property type="term" value="C:cytoplasm"/>
    <property type="evidence" value="ECO:0007669"/>
    <property type="project" value="UniProtKB-UniRule"/>
</dbReference>
<dbReference type="Gene3D" id="3.40.1550.20">
    <property type="entry name" value="Transcriptional regulator MraZ domain"/>
    <property type="match status" value="1"/>
</dbReference>
<reference evidence="4 5" key="1">
    <citation type="submission" date="2014-05" db="EMBL/GenBank/DDBJ databases">
        <title>Draft Genome Sequence of Nitratireductor basaltis Strain UMTGB225, A Marine Bacterium Isolated from Green Barrel Tunicate.</title>
        <authorList>
            <person name="Gan H.Y."/>
        </authorList>
    </citation>
    <scope>NUCLEOTIDE SEQUENCE [LARGE SCALE GENOMIC DNA]</scope>
    <source>
        <strain evidence="4 5">UMTGB225</strain>
    </source>
</reference>
<protein>
    <recommendedName>
        <fullName evidence="1">Transcriptional regulator MraZ</fullName>
    </recommendedName>
</protein>
<dbReference type="AlphaFoldDB" id="A0A084U9Q0"/>
<keyword evidence="1" id="KW-0805">Transcription regulation</keyword>
<dbReference type="InterPro" id="IPR035644">
    <property type="entry name" value="MraZ_C"/>
</dbReference>
<dbReference type="eggNOG" id="COG2001">
    <property type="taxonomic scope" value="Bacteria"/>
</dbReference>
<dbReference type="GO" id="GO:0009295">
    <property type="term" value="C:nucleoid"/>
    <property type="evidence" value="ECO:0007669"/>
    <property type="project" value="UniProtKB-SubCell"/>
</dbReference>
<dbReference type="SUPFAM" id="SSF89447">
    <property type="entry name" value="AbrB/MazE/MraZ-like"/>
    <property type="match status" value="1"/>
</dbReference>
<dbReference type="GO" id="GO:0003700">
    <property type="term" value="F:DNA-binding transcription factor activity"/>
    <property type="evidence" value="ECO:0007669"/>
    <property type="project" value="UniProtKB-UniRule"/>
</dbReference>
<keyword evidence="1" id="KW-0963">Cytoplasm</keyword>
<dbReference type="InterPro" id="IPR037914">
    <property type="entry name" value="SpoVT-AbrB_sf"/>
</dbReference>
<dbReference type="GO" id="GO:2000143">
    <property type="term" value="P:negative regulation of DNA-templated transcription initiation"/>
    <property type="evidence" value="ECO:0007669"/>
    <property type="project" value="TreeGrafter"/>
</dbReference>
<dbReference type="CDD" id="cd16321">
    <property type="entry name" value="MraZ_C"/>
    <property type="match status" value="1"/>
</dbReference>
<dbReference type="EMBL" id="JMQM01000001">
    <property type="protein sequence ID" value="KFB09686.1"/>
    <property type="molecule type" value="Genomic_DNA"/>
</dbReference>
<dbReference type="OrthoDB" id="9807753at2"/>
<name>A0A084U9Q0_9HYPH</name>
<feature type="domain" description="SpoVT-AbrB" evidence="3">
    <location>
        <begin position="83"/>
        <end position="126"/>
    </location>
</feature>
<dbReference type="CDD" id="cd16320">
    <property type="entry name" value="MraZ_N"/>
    <property type="match status" value="1"/>
</dbReference>
<dbReference type="InterPro" id="IPR038619">
    <property type="entry name" value="MraZ_sf"/>
</dbReference>
<dbReference type="NCBIfam" id="NF001477">
    <property type="entry name" value="PRK00326.2-4"/>
    <property type="match status" value="1"/>
</dbReference>
<sequence length="155" mass="17624">MDRFLSNAVNKIDAKGRVSVPAHFRSVVQRKGFGDLYALRGLDVPAMDVGGVDLLERYEQRIAQEDPFLQTADDMSFFVHGDGSYVKMDQDGRITVSDFIREHTGISDEVAFVGRGFFFQMWEPKRLREHGEQVRERLRNLRQQAVKAASTGVSE</sequence>
<keyword evidence="4" id="KW-0131">Cell cycle</keyword>
<keyword evidence="5" id="KW-1185">Reference proteome</keyword>
<dbReference type="RefSeq" id="WP_036479789.1">
    <property type="nucleotide sequence ID" value="NZ_JMQM01000001.1"/>
</dbReference>
<dbReference type="InterPro" id="IPR007159">
    <property type="entry name" value="SpoVT-AbrB_dom"/>
</dbReference>
<comment type="subcellular location">
    <subcellularLocation>
        <location evidence="1">Cytoplasm</location>
        <location evidence="1">Nucleoid</location>
    </subcellularLocation>
</comment>
<evidence type="ECO:0000313" key="5">
    <source>
        <dbReference type="Proteomes" id="UP000053675"/>
    </source>
</evidence>
<evidence type="ECO:0000256" key="2">
    <source>
        <dbReference type="PROSITE-ProRule" id="PRU01076"/>
    </source>
</evidence>
<dbReference type="InterPro" id="IPR003444">
    <property type="entry name" value="MraZ"/>
</dbReference>
<keyword evidence="1 2" id="KW-0238">DNA-binding</keyword>
<proteinExistence type="inferred from homology"/>
<dbReference type="STRING" id="472175.EL18_00703"/>
<keyword evidence="1" id="KW-0804">Transcription</keyword>
<dbReference type="GO" id="GO:0000976">
    <property type="term" value="F:transcription cis-regulatory region binding"/>
    <property type="evidence" value="ECO:0007669"/>
    <property type="project" value="TreeGrafter"/>
</dbReference>
<evidence type="ECO:0000256" key="1">
    <source>
        <dbReference type="HAMAP-Rule" id="MF_01008"/>
    </source>
</evidence>